<feature type="transmembrane region" description="Helical" evidence="1">
    <location>
        <begin position="142"/>
        <end position="161"/>
    </location>
</feature>
<keyword evidence="1" id="KW-1133">Transmembrane helix</keyword>
<feature type="transmembrane region" description="Helical" evidence="1">
    <location>
        <begin position="62"/>
        <end position="82"/>
    </location>
</feature>
<dbReference type="EMBL" id="JAXOFX010000001">
    <property type="protein sequence ID" value="MDZ5470317.1"/>
    <property type="molecule type" value="Genomic_DNA"/>
</dbReference>
<proteinExistence type="predicted"/>
<keyword evidence="1" id="KW-0812">Transmembrane</keyword>
<dbReference type="RefSeq" id="WP_322444621.1">
    <property type="nucleotide sequence ID" value="NZ_JAXOFX010000001.1"/>
</dbReference>
<accession>A0ABU5IT36</accession>
<dbReference type="Pfam" id="PF14256">
    <property type="entry name" value="YwiC"/>
    <property type="match status" value="1"/>
</dbReference>
<dbReference type="Proteomes" id="UP001290455">
    <property type="component" value="Unassembled WGS sequence"/>
</dbReference>
<organism evidence="2 3">
    <name type="scientific">Robertmurraya mangrovi</name>
    <dbReference type="NCBI Taxonomy" id="3098077"/>
    <lineage>
        <taxon>Bacteria</taxon>
        <taxon>Bacillati</taxon>
        <taxon>Bacillota</taxon>
        <taxon>Bacilli</taxon>
        <taxon>Bacillales</taxon>
        <taxon>Bacillaceae</taxon>
        <taxon>Robertmurraya</taxon>
    </lineage>
</organism>
<keyword evidence="3" id="KW-1185">Reference proteome</keyword>
<evidence type="ECO:0000313" key="3">
    <source>
        <dbReference type="Proteomes" id="UP001290455"/>
    </source>
</evidence>
<gene>
    <name evidence="2" type="ORF">SM124_01015</name>
</gene>
<protein>
    <submittedName>
        <fullName evidence="2">YwiC-like family protein</fullName>
    </submittedName>
</protein>
<comment type="caution">
    <text evidence="2">The sequence shown here is derived from an EMBL/GenBank/DDBJ whole genome shotgun (WGS) entry which is preliminary data.</text>
</comment>
<feature type="transmembrane region" description="Helical" evidence="1">
    <location>
        <begin position="36"/>
        <end position="53"/>
    </location>
</feature>
<feature type="transmembrane region" description="Helical" evidence="1">
    <location>
        <begin position="182"/>
        <end position="201"/>
    </location>
</feature>
<dbReference type="InterPro" id="IPR025576">
    <property type="entry name" value="YwiC"/>
</dbReference>
<name>A0ABU5IT36_9BACI</name>
<keyword evidence="1" id="KW-0472">Membrane</keyword>
<sequence length="241" mass="27550">MKLFLPKQHGAWAMLFIPFWLGGFSGGLIWQHVPFFFGWLLLYLATYPALLLFKKKKNKASLYTKWTIIYMVPALLLLLVPLVTRPTIIYFGFVMIPFFILNAYYSSINNERALLNDISAIIVFGIAGLASSFLTLGELNEYSIIVFISTVLFFLGSTFYVKTMIREKKSKLYKGISWGYHSLLPIMWIVSGFSWVALAFIPSLLRAIYCYGKPYSVKKVGILEIVNAVLFFIILLIAMMI</sequence>
<feature type="transmembrane region" description="Helical" evidence="1">
    <location>
        <begin position="88"/>
        <end position="106"/>
    </location>
</feature>
<feature type="transmembrane region" description="Helical" evidence="1">
    <location>
        <begin position="12"/>
        <end position="30"/>
    </location>
</feature>
<evidence type="ECO:0000256" key="1">
    <source>
        <dbReference type="SAM" id="Phobius"/>
    </source>
</evidence>
<feature type="transmembrane region" description="Helical" evidence="1">
    <location>
        <begin position="221"/>
        <end position="240"/>
    </location>
</feature>
<reference evidence="2 3" key="1">
    <citation type="submission" date="2023-11" db="EMBL/GenBank/DDBJ databases">
        <title>Bacillus jintuensis, isolated from a mudflat on the Beibu Gulf coast.</title>
        <authorList>
            <person name="Li M."/>
        </authorList>
    </citation>
    <scope>NUCLEOTIDE SEQUENCE [LARGE SCALE GENOMIC DNA]</scope>
    <source>
        <strain evidence="2 3">31A1R</strain>
    </source>
</reference>
<feature type="transmembrane region" description="Helical" evidence="1">
    <location>
        <begin position="118"/>
        <end position="136"/>
    </location>
</feature>
<evidence type="ECO:0000313" key="2">
    <source>
        <dbReference type="EMBL" id="MDZ5470317.1"/>
    </source>
</evidence>